<dbReference type="AlphaFoldDB" id="A0A8X6I705"/>
<keyword evidence="2" id="KW-1185">Reference proteome</keyword>
<gene>
    <name evidence="1" type="ORF">TNCT_572351</name>
</gene>
<name>A0A8X6I705_TRICU</name>
<protein>
    <submittedName>
        <fullName evidence="1">Uncharacterized protein</fullName>
    </submittedName>
</protein>
<reference evidence="1" key="1">
    <citation type="submission" date="2020-07" db="EMBL/GenBank/DDBJ databases">
        <title>Multicomponent nature underlies the extraordinary mechanical properties of spider dragline silk.</title>
        <authorList>
            <person name="Kono N."/>
            <person name="Nakamura H."/>
            <person name="Mori M."/>
            <person name="Yoshida Y."/>
            <person name="Ohtoshi R."/>
            <person name="Malay A.D."/>
            <person name="Moran D.A.P."/>
            <person name="Tomita M."/>
            <person name="Numata K."/>
            <person name="Arakawa K."/>
        </authorList>
    </citation>
    <scope>NUCLEOTIDE SEQUENCE</scope>
</reference>
<organism evidence="1 2">
    <name type="scientific">Trichonephila clavata</name>
    <name type="common">Joro spider</name>
    <name type="synonym">Nephila clavata</name>
    <dbReference type="NCBI Taxonomy" id="2740835"/>
    <lineage>
        <taxon>Eukaryota</taxon>
        <taxon>Metazoa</taxon>
        <taxon>Ecdysozoa</taxon>
        <taxon>Arthropoda</taxon>
        <taxon>Chelicerata</taxon>
        <taxon>Arachnida</taxon>
        <taxon>Araneae</taxon>
        <taxon>Araneomorphae</taxon>
        <taxon>Entelegynae</taxon>
        <taxon>Araneoidea</taxon>
        <taxon>Nephilidae</taxon>
        <taxon>Trichonephila</taxon>
    </lineage>
</organism>
<sequence length="79" mass="9011">MFKTYILLPFSYHNGFQLVLHPLSCFRHLGRHHGSVAPLQPLLQPCRLPLCLQLWSSSLDLLVEEVKNLTKIMAGSILE</sequence>
<dbReference type="EMBL" id="BMAO01015094">
    <property type="protein sequence ID" value="GFQ99294.1"/>
    <property type="molecule type" value="Genomic_DNA"/>
</dbReference>
<evidence type="ECO:0000313" key="2">
    <source>
        <dbReference type="Proteomes" id="UP000887116"/>
    </source>
</evidence>
<accession>A0A8X6I705</accession>
<dbReference type="Proteomes" id="UP000887116">
    <property type="component" value="Unassembled WGS sequence"/>
</dbReference>
<proteinExistence type="predicted"/>
<evidence type="ECO:0000313" key="1">
    <source>
        <dbReference type="EMBL" id="GFQ99294.1"/>
    </source>
</evidence>
<comment type="caution">
    <text evidence="1">The sequence shown here is derived from an EMBL/GenBank/DDBJ whole genome shotgun (WGS) entry which is preliminary data.</text>
</comment>